<dbReference type="AlphaFoldDB" id="A0AAW1WFY9"/>
<feature type="compositionally biased region" description="Acidic residues" evidence="1">
    <location>
        <begin position="195"/>
        <end position="218"/>
    </location>
</feature>
<comment type="caution">
    <text evidence="2">The sequence shown here is derived from an EMBL/GenBank/DDBJ whole genome shotgun (WGS) entry which is preliminary data.</text>
</comment>
<accession>A0AAW1WFY9</accession>
<feature type="region of interest" description="Disordered" evidence="1">
    <location>
        <begin position="173"/>
        <end position="232"/>
    </location>
</feature>
<sequence length="232" mass="26191">MDEKAKKNSDNSKSQGPTHRGGAKPFIQHALRAARNGKTLSFIDNWETMYQDSERRWISEAAKEKHCKMITKREELKVRRIQETPEGLSNSIPITVNDEIPIMAEECGRKGKRVCGLGSFPRLEIPTSFSVPIDSEWITMQENYKQLSSIVQTMQSENKRLKKMLISVLKNKNTGKKNSSDLDDVNSNLIPDDAQGGDEEEDVEPQGNDDDGDDDLNDYLDGMNGMDEVELI</sequence>
<feature type="region of interest" description="Disordered" evidence="1">
    <location>
        <begin position="1"/>
        <end position="25"/>
    </location>
</feature>
<protein>
    <submittedName>
        <fullName evidence="2">Uncharacterized protein</fullName>
    </submittedName>
</protein>
<evidence type="ECO:0000313" key="3">
    <source>
        <dbReference type="Proteomes" id="UP001457282"/>
    </source>
</evidence>
<organism evidence="2 3">
    <name type="scientific">Rubus argutus</name>
    <name type="common">Southern blackberry</name>
    <dbReference type="NCBI Taxonomy" id="59490"/>
    <lineage>
        <taxon>Eukaryota</taxon>
        <taxon>Viridiplantae</taxon>
        <taxon>Streptophyta</taxon>
        <taxon>Embryophyta</taxon>
        <taxon>Tracheophyta</taxon>
        <taxon>Spermatophyta</taxon>
        <taxon>Magnoliopsida</taxon>
        <taxon>eudicotyledons</taxon>
        <taxon>Gunneridae</taxon>
        <taxon>Pentapetalae</taxon>
        <taxon>rosids</taxon>
        <taxon>fabids</taxon>
        <taxon>Rosales</taxon>
        <taxon>Rosaceae</taxon>
        <taxon>Rosoideae</taxon>
        <taxon>Rosoideae incertae sedis</taxon>
        <taxon>Rubus</taxon>
    </lineage>
</organism>
<keyword evidence="3" id="KW-1185">Reference proteome</keyword>
<evidence type="ECO:0000313" key="2">
    <source>
        <dbReference type="EMBL" id="KAK9922170.1"/>
    </source>
</evidence>
<feature type="compositionally biased region" description="Basic and acidic residues" evidence="1">
    <location>
        <begin position="1"/>
        <end position="10"/>
    </location>
</feature>
<proteinExistence type="predicted"/>
<name>A0AAW1WFY9_RUBAR</name>
<evidence type="ECO:0000256" key="1">
    <source>
        <dbReference type="SAM" id="MobiDB-lite"/>
    </source>
</evidence>
<reference evidence="2 3" key="1">
    <citation type="journal article" date="2023" name="G3 (Bethesda)">
        <title>A chromosome-length genome assembly and annotation of blackberry (Rubus argutus, cv. 'Hillquist').</title>
        <authorList>
            <person name="Bruna T."/>
            <person name="Aryal R."/>
            <person name="Dudchenko O."/>
            <person name="Sargent D.J."/>
            <person name="Mead D."/>
            <person name="Buti M."/>
            <person name="Cavallini A."/>
            <person name="Hytonen T."/>
            <person name="Andres J."/>
            <person name="Pham M."/>
            <person name="Weisz D."/>
            <person name="Mascagni F."/>
            <person name="Usai G."/>
            <person name="Natali L."/>
            <person name="Bassil N."/>
            <person name="Fernandez G.E."/>
            <person name="Lomsadze A."/>
            <person name="Armour M."/>
            <person name="Olukolu B."/>
            <person name="Poorten T."/>
            <person name="Britton C."/>
            <person name="Davik J."/>
            <person name="Ashrafi H."/>
            <person name="Aiden E.L."/>
            <person name="Borodovsky M."/>
            <person name="Worthington M."/>
        </authorList>
    </citation>
    <scope>NUCLEOTIDE SEQUENCE [LARGE SCALE GENOMIC DNA]</scope>
    <source>
        <strain evidence="2">PI 553951</strain>
    </source>
</reference>
<dbReference type="Proteomes" id="UP001457282">
    <property type="component" value="Unassembled WGS sequence"/>
</dbReference>
<gene>
    <name evidence="2" type="ORF">M0R45_030650</name>
</gene>
<dbReference type="EMBL" id="JBEDUW010000006">
    <property type="protein sequence ID" value="KAK9922170.1"/>
    <property type="molecule type" value="Genomic_DNA"/>
</dbReference>